<dbReference type="RefSeq" id="WP_089763873.1">
    <property type="nucleotide sequence ID" value="NZ_FNPB01000001.1"/>
</dbReference>
<dbReference type="Proteomes" id="UP000199170">
    <property type="component" value="Unassembled WGS sequence"/>
</dbReference>
<evidence type="ECO:0000313" key="4">
    <source>
        <dbReference type="Proteomes" id="UP000199170"/>
    </source>
</evidence>
<dbReference type="Pfam" id="PF00226">
    <property type="entry name" value="DnaJ"/>
    <property type="match status" value="1"/>
</dbReference>
<evidence type="ECO:0000313" key="3">
    <source>
        <dbReference type="EMBL" id="SDX54317.1"/>
    </source>
</evidence>
<proteinExistence type="predicted"/>
<keyword evidence="1" id="KW-1133">Transmembrane helix</keyword>
<dbReference type="PROSITE" id="PS50076">
    <property type="entry name" value="DNAJ_2"/>
    <property type="match status" value="1"/>
</dbReference>
<evidence type="ECO:0000256" key="1">
    <source>
        <dbReference type="SAM" id="Phobius"/>
    </source>
</evidence>
<dbReference type="InterPro" id="IPR001623">
    <property type="entry name" value="DnaJ_domain"/>
</dbReference>
<keyword evidence="4" id="KW-1185">Reference proteome</keyword>
<dbReference type="AlphaFoldDB" id="A0A1H3CJK5"/>
<dbReference type="OrthoDB" id="10608at2157"/>
<dbReference type="SUPFAM" id="SSF46565">
    <property type="entry name" value="Chaperone J-domain"/>
    <property type="match status" value="1"/>
</dbReference>
<feature type="transmembrane region" description="Helical" evidence="1">
    <location>
        <begin position="12"/>
        <end position="33"/>
    </location>
</feature>
<gene>
    <name evidence="3" type="ORF">SAMN04487946_10152</name>
</gene>
<dbReference type="CDD" id="cd06257">
    <property type="entry name" value="DnaJ"/>
    <property type="match status" value="1"/>
</dbReference>
<sequence length="199" mass="22147">MLPEWVSLLPPWLVFGLLGGGAASAVAAGVFLIGGRLFPGKPTASGQRIDGPTRRRTEIRRYLRTVGEPFTEDYERHGETVEFYLPERDVALTFDAQAYFRLERNGTYTVLCEHEMPVHALGRRLPFEVPTRETASTAGENPVDEAFAYLGLSRPATTEEVRDAYRDRVLSVHPDHGGSQAEFKRLQEAYATAREHAAG</sequence>
<reference evidence="4" key="1">
    <citation type="submission" date="2016-10" db="EMBL/GenBank/DDBJ databases">
        <authorList>
            <person name="Varghese N."/>
            <person name="Submissions S."/>
        </authorList>
    </citation>
    <scope>NUCLEOTIDE SEQUENCE [LARGE SCALE GENOMIC DNA]</scope>
    <source>
        <strain evidence="4">CGMCC 1.10118</strain>
    </source>
</reference>
<dbReference type="InterPro" id="IPR036869">
    <property type="entry name" value="J_dom_sf"/>
</dbReference>
<dbReference type="SMART" id="SM00271">
    <property type="entry name" value="DnaJ"/>
    <property type="match status" value="1"/>
</dbReference>
<organism evidence="3 4">
    <name type="scientific">Halobellus clavatus</name>
    <dbReference type="NCBI Taxonomy" id="660517"/>
    <lineage>
        <taxon>Archaea</taxon>
        <taxon>Methanobacteriati</taxon>
        <taxon>Methanobacteriota</taxon>
        <taxon>Stenosarchaea group</taxon>
        <taxon>Halobacteria</taxon>
        <taxon>Halobacteriales</taxon>
        <taxon>Haloferacaceae</taxon>
        <taxon>Halobellus</taxon>
    </lineage>
</organism>
<accession>A0A1H3CJK5</accession>
<keyword evidence="1" id="KW-0472">Membrane</keyword>
<dbReference type="EMBL" id="FNPB01000001">
    <property type="protein sequence ID" value="SDX54317.1"/>
    <property type="molecule type" value="Genomic_DNA"/>
</dbReference>
<protein>
    <submittedName>
        <fullName evidence="3">DnaJ domain-containing protein</fullName>
    </submittedName>
</protein>
<dbReference type="Gene3D" id="1.10.287.110">
    <property type="entry name" value="DnaJ domain"/>
    <property type="match status" value="1"/>
</dbReference>
<keyword evidence="1" id="KW-0812">Transmembrane</keyword>
<evidence type="ECO:0000259" key="2">
    <source>
        <dbReference type="PROSITE" id="PS50076"/>
    </source>
</evidence>
<name>A0A1H3CJK5_9EURY</name>
<feature type="domain" description="J" evidence="2">
    <location>
        <begin position="145"/>
        <end position="198"/>
    </location>
</feature>